<feature type="region of interest" description="Disordered" evidence="6">
    <location>
        <begin position="169"/>
        <end position="207"/>
    </location>
</feature>
<reference evidence="9 10" key="1">
    <citation type="submission" date="2018-12" db="EMBL/GenBank/DDBJ databases">
        <authorList>
            <person name="Tiukova I."/>
            <person name="Dainat J."/>
        </authorList>
    </citation>
    <scope>NUCLEOTIDE SEQUENCE [LARGE SCALE GENOMIC DNA]</scope>
</reference>
<dbReference type="PIRSF" id="PIRSF019693">
    <property type="entry name" value="VAMP-associated"/>
    <property type="match status" value="1"/>
</dbReference>
<protein>
    <submittedName>
        <fullName evidence="9">DEKNAAC105050</fullName>
    </submittedName>
</protein>
<comment type="subcellular location">
    <subcellularLocation>
        <location evidence="1">Membrane</location>
        <topology evidence="1">Single-pass type IV membrane protein</topology>
    </subcellularLocation>
</comment>
<evidence type="ECO:0000256" key="2">
    <source>
        <dbReference type="ARBA" id="ARBA00008932"/>
    </source>
</evidence>
<feature type="domain" description="MSP" evidence="8">
    <location>
        <begin position="1"/>
        <end position="123"/>
    </location>
</feature>
<comment type="similarity">
    <text evidence="2">Belongs to the VAMP-associated protein (VAP) (TC 9.B.17) family.</text>
</comment>
<feature type="transmembrane region" description="Helical" evidence="7">
    <location>
        <begin position="223"/>
        <end position="240"/>
    </location>
</feature>
<evidence type="ECO:0000256" key="1">
    <source>
        <dbReference type="ARBA" id="ARBA00004211"/>
    </source>
</evidence>
<dbReference type="AlphaFoldDB" id="A0A448YS16"/>
<dbReference type="SUPFAM" id="SSF49354">
    <property type="entry name" value="PapD-like"/>
    <property type="match status" value="1"/>
</dbReference>
<dbReference type="OrthoDB" id="264603at2759"/>
<dbReference type="Pfam" id="PF00635">
    <property type="entry name" value="Motile_Sperm"/>
    <property type="match status" value="1"/>
</dbReference>
<proteinExistence type="inferred from homology"/>
<dbReference type="Gene3D" id="2.60.40.10">
    <property type="entry name" value="Immunoglobulins"/>
    <property type="match status" value="1"/>
</dbReference>
<dbReference type="FunCoup" id="A0A448YS16">
    <property type="interactions" value="570"/>
</dbReference>
<dbReference type="InterPro" id="IPR016763">
    <property type="entry name" value="VAP"/>
</dbReference>
<dbReference type="Proteomes" id="UP000290900">
    <property type="component" value="Unassembled WGS sequence"/>
</dbReference>
<dbReference type="GO" id="GO:0005886">
    <property type="term" value="C:plasma membrane"/>
    <property type="evidence" value="ECO:0007669"/>
    <property type="project" value="TreeGrafter"/>
</dbReference>
<dbReference type="InterPro" id="IPR008962">
    <property type="entry name" value="PapD-like_sf"/>
</dbReference>
<gene>
    <name evidence="9" type="ORF">BRENAR_LOCUS4425</name>
</gene>
<evidence type="ECO:0000259" key="8">
    <source>
        <dbReference type="PROSITE" id="PS50202"/>
    </source>
</evidence>
<dbReference type="PANTHER" id="PTHR10809">
    <property type="entry name" value="VESICLE-ASSOCIATED MEMBRANE PROTEIN-ASSOCIATED PROTEIN"/>
    <property type="match status" value="1"/>
</dbReference>
<accession>A0A448YS16</accession>
<evidence type="ECO:0000256" key="5">
    <source>
        <dbReference type="ARBA" id="ARBA00023136"/>
    </source>
</evidence>
<evidence type="ECO:0000313" key="10">
    <source>
        <dbReference type="Proteomes" id="UP000290900"/>
    </source>
</evidence>
<dbReference type="GO" id="GO:0061817">
    <property type="term" value="P:endoplasmic reticulum-plasma membrane tethering"/>
    <property type="evidence" value="ECO:0007669"/>
    <property type="project" value="TreeGrafter"/>
</dbReference>
<name>A0A448YS16_BRENA</name>
<dbReference type="GO" id="GO:0033149">
    <property type="term" value="F:FFAT motif binding"/>
    <property type="evidence" value="ECO:0007669"/>
    <property type="project" value="TreeGrafter"/>
</dbReference>
<dbReference type="InterPro" id="IPR000535">
    <property type="entry name" value="MSP_dom"/>
</dbReference>
<dbReference type="InterPro" id="IPR013783">
    <property type="entry name" value="Ig-like_fold"/>
</dbReference>
<organism evidence="9 10">
    <name type="scientific">Brettanomyces naardenensis</name>
    <name type="common">Yeast</name>
    <dbReference type="NCBI Taxonomy" id="13370"/>
    <lineage>
        <taxon>Eukaryota</taxon>
        <taxon>Fungi</taxon>
        <taxon>Dikarya</taxon>
        <taxon>Ascomycota</taxon>
        <taxon>Saccharomycotina</taxon>
        <taxon>Pichiomycetes</taxon>
        <taxon>Pichiales</taxon>
        <taxon>Pichiaceae</taxon>
        <taxon>Brettanomyces</taxon>
    </lineage>
</organism>
<evidence type="ECO:0000256" key="4">
    <source>
        <dbReference type="ARBA" id="ARBA00022989"/>
    </source>
</evidence>
<evidence type="ECO:0000256" key="3">
    <source>
        <dbReference type="ARBA" id="ARBA00022692"/>
    </source>
</evidence>
<dbReference type="GO" id="GO:0005789">
    <property type="term" value="C:endoplasmic reticulum membrane"/>
    <property type="evidence" value="ECO:0007669"/>
    <property type="project" value="InterPro"/>
</dbReference>
<feature type="compositionally biased region" description="Polar residues" evidence="6">
    <location>
        <begin position="175"/>
        <end position="207"/>
    </location>
</feature>
<dbReference type="EMBL" id="CAACVR010000056">
    <property type="protein sequence ID" value="VEU23696.1"/>
    <property type="molecule type" value="Genomic_DNA"/>
</dbReference>
<keyword evidence="10" id="KW-1185">Reference proteome</keyword>
<keyword evidence="5 7" id="KW-0472">Membrane</keyword>
<keyword evidence="4 7" id="KW-1133">Transmembrane helix</keyword>
<dbReference type="STRING" id="13370.A0A448YS16"/>
<keyword evidence="3 7" id="KW-0812">Transmembrane</keyword>
<dbReference type="PANTHER" id="PTHR10809:SF6">
    <property type="entry name" value="AT11025P-RELATED"/>
    <property type="match status" value="1"/>
</dbReference>
<dbReference type="InParanoid" id="A0A448YS16"/>
<dbReference type="GO" id="GO:0090158">
    <property type="term" value="P:endoplasmic reticulum membrane organization"/>
    <property type="evidence" value="ECO:0007669"/>
    <property type="project" value="TreeGrafter"/>
</dbReference>
<dbReference type="PROSITE" id="PS50202">
    <property type="entry name" value="MSP"/>
    <property type="match status" value="1"/>
</dbReference>
<evidence type="ECO:0000256" key="7">
    <source>
        <dbReference type="SAM" id="Phobius"/>
    </source>
</evidence>
<evidence type="ECO:0000256" key="6">
    <source>
        <dbReference type="SAM" id="MobiDB-lite"/>
    </source>
</evidence>
<sequence>MQVSPRILEFHAPFTKQQTQEVTVSNETSSYLAFKVKTTAPKLYCVRPNASTVAPGESTKVNIILQGLPEEPAIGTKCKDKFLFVSVPCDGEIDPKSVSGKWSELQTVAGGSSKGVKMKVSFNFENAINPIIEEEKGPAESAQSASANAVGATEAAVAASSAAGVVSTGVSGATKDSTVSRSANTSTSKQEQVNINGSEKVNGKRNSAASAPPVVEAKSSSSINPYVAAFLIILLAYFIFRYCL</sequence>
<evidence type="ECO:0000313" key="9">
    <source>
        <dbReference type="EMBL" id="VEU23696.1"/>
    </source>
</evidence>